<dbReference type="SUPFAM" id="SSF54897">
    <property type="entry name" value="Protease propeptides/inhibitors"/>
    <property type="match status" value="1"/>
</dbReference>
<feature type="domain" description="Peptidase S8/S53" evidence="8">
    <location>
        <begin position="129"/>
        <end position="361"/>
    </location>
</feature>
<dbReference type="PROSITE" id="PS00137">
    <property type="entry name" value="SUBTILASE_HIS"/>
    <property type="match status" value="1"/>
</dbReference>
<evidence type="ECO:0000313" key="11">
    <source>
        <dbReference type="Proteomes" id="UP000887568"/>
    </source>
</evidence>
<dbReference type="InterPro" id="IPR022398">
    <property type="entry name" value="Peptidase_S8_His-AS"/>
</dbReference>
<dbReference type="InterPro" id="IPR037045">
    <property type="entry name" value="S8pro/Inhibitor_I9_sf"/>
</dbReference>
<dbReference type="GO" id="GO:0005615">
    <property type="term" value="C:extracellular space"/>
    <property type="evidence" value="ECO:0007669"/>
    <property type="project" value="TreeGrafter"/>
</dbReference>
<dbReference type="EnsemblMetazoa" id="XM_038198320.1">
    <property type="protein sequence ID" value="XP_038054248.1"/>
    <property type="gene ID" value="LOC119726585"/>
</dbReference>
<dbReference type="RefSeq" id="XP_038054248.1">
    <property type="nucleotide sequence ID" value="XM_038198320.1"/>
</dbReference>
<dbReference type="Pfam" id="PF05922">
    <property type="entry name" value="Inhibitor_I9"/>
    <property type="match status" value="1"/>
</dbReference>
<feature type="active site" description="Charge relay system" evidence="5">
    <location>
        <position position="169"/>
    </location>
</feature>
<dbReference type="Pfam" id="PF00082">
    <property type="entry name" value="Peptidase_S8"/>
    <property type="match status" value="1"/>
</dbReference>
<keyword evidence="11" id="KW-1185">Reference proteome</keyword>
<proteinExistence type="inferred from homology"/>
<feature type="chain" id="PRO_5037182703" evidence="7">
    <location>
        <begin position="17"/>
        <end position="375"/>
    </location>
</feature>
<dbReference type="FunFam" id="3.40.50.200:FF:000014">
    <property type="entry name" value="Proteinase K"/>
    <property type="match status" value="1"/>
</dbReference>
<keyword evidence="3 5" id="KW-0378">Hydrolase</keyword>
<dbReference type="Proteomes" id="UP000887568">
    <property type="component" value="Unplaced"/>
</dbReference>
<dbReference type="GeneID" id="119726585"/>
<comment type="similarity">
    <text evidence="1 5 6">Belongs to the peptidase S8 family.</text>
</comment>
<dbReference type="PANTHER" id="PTHR43806">
    <property type="entry name" value="PEPTIDASE S8"/>
    <property type="match status" value="1"/>
</dbReference>
<evidence type="ECO:0000256" key="4">
    <source>
        <dbReference type="ARBA" id="ARBA00022825"/>
    </source>
</evidence>
<keyword evidence="7" id="KW-0732">Signal</keyword>
<evidence type="ECO:0000256" key="3">
    <source>
        <dbReference type="ARBA" id="ARBA00022801"/>
    </source>
</evidence>
<dbReference type="InterPro" id="IPR010259">
    <property type="entry name" value="S8pro/Inhibitor_I9"/>
</dbReference>
<evidence type="ECO:0000256" key="5">
    <source>
        <dbReference type="PROSITE-ProRule" id="PRU01240"/>
    </source>
</evidence>
<dbReference type="CDD" id="cd04077">
    <property type="entry name" value="Peptidases_S8_PCSK9_ProteinaseK_like"/>
    <property type="match status" value="1"/>
</dbReference>
<dbReference type="OrthoDB" id="206201at2759"/>
<evidence type="ECO:0000256" key="7">
    <source>
        <dbReference type="SAM" id="SignalP"/>
    </source>
</evidence>
<dbReference type="OMA" id="SADKVCT"/>
<organism evidence="10 11">
    <name type="scientific">Patiria miniata</name>
    <name type="common">Bat star</name>
    <name type="synonym">Asterina miniata</name>
    <dbReference type="NCBI Taxonomy" id="46514"/>
    <lineage>
        <taxon>Eukaryota</taxon>
        <taxon>Metazoa</taxon>
        <taxon>Echinodermata</taxon>
        <taxon>Eleutherozoa</taxon>
        <taxon>Asterozoa</taxon>
        <taxon>Asteroidea</taxon>
        <taxon>Valvatacea</taxon>
        <taxon>Valvatida</taxon>
        <taxon>Asterinidae</taxon>
        <taxon>Patiria</taxon>
    </lineage>
</organism>
<dbReference type="InterPro" id="IPR023827">
    <property type="entry name" value="Peptidase_S8_Asp-AS"/>
</dbReference>
<feature type="active site" description="Charge relay system" evidence="5">
    <location>
        <position position="321"/>
    </location>
</feature>
<dbReference type="InterPro" id="IPR023828">
    <property type="entry name" value="Peptidase_S8_Ser-AS"/>
</dbReference>
<feature type="signal peptide" evidence="7">
    <location>
        <begin position="1"/>
        <end position="16"/>
    </location>
</feature>
<evidence type="ECO:0000259" key="8">
    <source>
        <dbReference type="Pfam" id="PF00082"/>
    </source>
</evidence>
<dbReference type="InterPro" id="IPR015500">
    <property type="entry name" value="Peptidase_S8_subtilisin-rel"/>
</dbReference>
<dbReference type="InterPro" id="IPR000209">
    <property type="entry name" value="Peptidase_S8/S53_dom"/>
</dbReference>
<feature type="active site" description="Charge relay system" evidence="5">
    <location>
        <position position="138"/>
    </location>
</feature>
<evidence type="ECO:0000256" key="6">
    <source>
        <dbReference type="RuleBase" id="RU003355"/>
    </source>
</evidence>
<accession>A0A913ZR46</accession>
<name>A0A913ZR46_PATMI</name>
<dbReference type="SUPFAM" id="SSF52743">
    <property type="entry name" value="Subtilisin-like"/>
    <property type="match status" value="1"/>
</dbReference>
<dbReference type="InterPro" id="IPR034193">
    <property type="entry name" value="PCSK9_ProteinaseK-like"/>
</dbReference>
<dbReference type="PROSITE" id="PS00136">
    <property type="entry name" value="SUBTILASE_ASP"/>
    <property type="match status" value="1"/>
</dbReference>
<keyword evidence="4 5" id="KW-0720">Serine protease</keyword>
<evidence type="ECO:0000313" key="10">
    <source>
        <dbReference type="EnsemblMetazoa" id="XP_038054248.1"/>
    </source>
</evidence>
<dbReference type="InterPro" id="IPR050131">
    <property type="entry name" value="Peptidase_S8_subtilisin-like"/>
</dbReference>
<dbReference type="InterPro" id="IPR036852">
    <property type="entry name" value="Peptidase_S8/S53_dom_sf"/>
</dbReference>
<evidence type="ECO:0000259" key="9">
    <source>
        <dbReference type="Pfam" id="PF05922"/>
    </source>
</evidence>
<evidence type="ECO:0000256" key="2">
    <source>
        <dbReference type="ARBA" id="ARBA00022670"/>
    </source>
</evidence>
<dbReference type="GO" id="GO:0006508">
    <property type="term" value="P:proteolysis"/>
    <property type="evidence" value="ECO:0007669"/>
    <property type="project" value="UniProtKB-KW"/>
</dbReference>
<dbReference type="PROSITE" id="PS51892">
    <property type="entry name" value="SUBTILASE"/>
    <property type="match status" value="1"/>
</dbReference>
<protein>
    <submittedName>
        <fullName evidence="10">Uncharacterized protein</fullName>
    </submittedName>
</protein>
<evidence type="ECO:0000256" key="1">
    <source>
        <dbReference type="ARBA" id="ARBA00011073"/>
    </source>
</evidence>
<dbReference type="Gene3D" id="3.30.70.80">
    <property type="entry name" value="Peptidase S8 propeptide/proteinase inhibitor I9"/>
    <property type="match status" value="1"/>
</dbReference>
<keyword evidence="2 5" id="KW-0645">Protease</keyword>
<dbReference type="PROSITE" id="PS00138">
    <property type="entry name" value="SUBTILASE_SER"/>
    <property type="match status" value="1"/>
</dbReference>
<sequence length="375" mass="38930">MKTFVLLCLCVAAASAALAPLRKVNQHIPNRYIIKLKEGSNLDEFVDRLETRTRGLNIPVAVMKKFRKVMNAFVASIPDRFIDSIRSFDGVEYVEEDGVVKTQAVTWGLDRVDQRYLPLDGSFNPAGTGAGVNVYVVDTGVNPSHWEFGGRAVAWYDALGGSGTDCNGHGTHCAGTVGSRSYGVATSASLYGVRVLSCIGFGSNSGVVDGIDQVGLNGQLPAVVSMSLGGGASTATDGAVQNLINLGFTVSAAAGNENVDACNSSPARVSDAITVGATDSSDARASFSNYGTCVDIFAPGVDITSTWYTTNWGTNTISGTSMACPHVSGAAAVMLGNNRSLSPAALKSSMLASATSNVVSNPGWGSPNKMLYIGN</sequence>
<dbReference type="Gene3D" id="3.40.50.200">
    <property type="entry name" value="Peptidase S8/S53 domain"/>
    <property type="match status" value="1"/>
</dbReference>
<reference evidence="10" key="1">
    <citation type="submission" date="2022-11" db="UniProtKB">
        <authorList>
            <consortium name="EnsemblMetazoa"/>
        </authorList>
    </citation>
    <scope>IDENTIFICATION</scope>
</reference>
<dbReference type="PRINTS" id="PR00723">
    <property type="entry name" value="SUBTILISIN"/>
</dbReference>
<feature type="domain" description="Inhibitor I9" evidence="9">
    <location>
        <begin position="31"/>
        <end position="103"/>
    </location>
</feature>
<dbReference type="AlphaFoldDB" id="A0A913ZR46"/>
<dbReference type="GO" id="GO:0004252">
    <property type="term" value="F:serine-type endopeptidase activity"/>
    <property type="evidence" value="ECO:0007669"/>
    <property type="project" value="UniProtKB-UniRule"/>
</dbReference>
<dbReference type="PANTHER" id="PTHR43806:SF58">
    <property type="entry name" value="ALKALINE PROTEASE 1-RELATED"/>
    <property type="match status" value="1"/>
</dbReference>